<dbReference type="AlphaFoldDB" id="A0A8S9TWI3"/>
<evidence type="ECO:0000313" key="2">
    <source>
        <dbReference type="EMBL" id="KAF4131387.1"/>
    </source>
</evidence>
<comment type="caution">
    <text evidence="2">The sequence shown here is derived from an EMBL/GenBank/DDBJ whole genome shotgun (WGS) entry which is preliminary data.</text>
</comment>
<evidence type="ECO:0000256" key="1">
    <source>
        <dbReference type="SAM" id="MobiDB-lite"/>
    </source>
</evidence>
<accession>A0A8S9TWI3</accession>
<organism evidence="2 3">
    <name type="scientific">Phytophthora infestans</name>
    <name type="common">Potato late blight agent</name>
    <name type="synonym">Botrytis infestans</name>
    <dbReference type="NCBI Taxonomy" id="4787"/>
    <lineage>
        <taxon>Eukaryota</taxon>
        <taxon>Sar</taxon>
        <taxon>Stramenopiles</taxon>
        <taxon>Oomycota</taxon>
        <taxon>Peronosporomycetes</taxon>
        <taxon>Peronosporales</taxon>
        <taxon>Peronosporaceae</taxon>
        <taxon>Phytophthora</taxon>
    </lineage>
</organism>
<feature type="compositionally biased region" description="Polar residues" evidence="1">
    <location>
        <begin position="103"/>
        <end position="112"/>
    </location>
</feature>
<reference evidence="2" key="1">
    <citation type="submission" date="2020-03" db="EMBL/GenBank/DDBJ databases">
        <title>Hybrid Assembly of Korean Phytophthora infestans isolates.</title>
        <authorList>
            <person name="Prokchorchik M."/>
            <person name="Lee Y."/>
            <person name="Seo J."/>
            <person name="Cho J.-H."/>
            <person name="Park Y.-E."/>
            <person name="Jang D.-C."/>
            <person name="Im J.-S."/>
            <person name="Choi J.-G."/>
            <person name="Park H.-J."/>
            <person name="Lee G.-B."/>
            <person name="Lee Y.-G."/>
            <person name="Hong S.-Y."/>
            <person name="Cho K."/>
            <person name="Sohn K.H."/>
        </authorList>
    </citation>
    <scope>NUCLEOTIDE SEQUENCE</scope>
    <source>
        <strain evidence="2">KR_2_A2</strain>
    </source>
</reference>
<sequence length="195" mass="21002">MFRSGTSLATHQFLLRQQQRGHKQFSTIEPPDQGERVQPTILLPNIMAPATAPPMVSLPLQWPDLISAHSLMSQSVTSVATAQSSPPTSLGVVQPQPVTTSLPALPTHTSAGDTAKSAAIPATKGKGSTKKQTKRTKWTNKMVEELLHFRFSDGDVKRRLETADTKIKKGSGLAILCQCAVRFSGHGTHPRAGFS</sequence>
<dbReference type="EMBL" id="JAACNO010002739">
    <property type="protein sequence ID" value="KAF4131387.1"/>
    <property type="molecule type" value="Genomic_DNA"/>
</dbReference>
<name>A0A8S9TWI3_PHYIN</name>
<feature type="region of interest" description="Disordered" evidence="1">
    <location>
        <begin position="103"/>
        <end position="136"/>
    </location>
</feature>
<dbReference type="Proteomes" id="UP000704712">
    <property type="component" value="Unassembled WGS sequence"/>
</dbReference>
<evidence type="ECO:0000313" key="3">
    <source>
        <dbReference type="Proteomes" id="UP000704712"/>
    </source>
</evidence>
<feature type="compositionally biased region" description="Basic residues" evidence="1">
    <location>
        <begin position="127"/>
        <end position="136"/>
    </location>
</feature>
<protein>
    <submittedName>
        <fullName evidence="2">Uncharacterized protein</fullName>
    </submittedName>
</protein>
<proteinExistence type="predicted"/>
<gene>
    <name evidence="2" type="ORF">GN958_ATG19331</name>
</gene>